<feature type="binding site" evidence="18">
    <location>
        <position position="142"/>
    </location>
    <ligand>
        <name>NAD(+)</name>
        <dbReference type="ChEBI" id="CHEBI:57540"/>
    </ligand>
</feature>
<evidence type="ECO:0000256" key="7">
    <source>
        <dbReference type="ARBA" id="ARBA00013031"/>
    </source>
</evidence>
<dbReference type="GO" id="GO:0008652">
    <property type="term" value="P:amino acid biosynthetic process"/>
    <property type="evidence" value="ECO:0007669"/>
    <property type="project" value="UniProtKB-KW"/>
</dbReference>
<dbReference type="CDD" id="cd08195">
    <property type="entry name" value="DHQS"/>
    <property type="match status" value="1"/>
</dbReference>
<evidence type="ECO:0000256" key="18">
    <source>
        <dbReference type="HAMAP-Rule" id="MF_00110"/>
    </source>
</evidence>
<evidence type="ECO:0000256" key="12">
    <source>
        <dbReference type="ARBA" id="ARBA00022741"/>
    </source>
</evidence>
<dbReference type="AlphaFoldDB" id="A0A810PZW0"/>
<sequence length="352" mass="37135">MTAVPIQALHPYEVCIAPGLLSDLGPRAAALLPPRRAMLVSDDRVYPLYGPAAEASLTRAGFRVSRFVFPHGEKSKSLPTYTALVQALFDNDFTGGDSVIALGGGVVGDLAGFAAATYHRGLPYIQVPTTLLSAVDSSVGGKTAVNLPGGKNQVGAFHQPALVLCDPSLLETLPPAEYQNGCAEIIKCALLQSEPLFRAITENPVSRQWESVIAACVEIKGDFIQSDEFDTGRRRLLNLGHTVGHAIEAVSGYTVPHGSAVSIGMVTVTRAACRRGLCAPETLSALENLLAAYGLPTATDYTAQALAAAALADKKRRGDTLPLVLPEAIGRCRLEPVPVGELPDWFRDGGLL</sequence>
<dbReference type="GO" id="GO:0009423">
    <property type="term" value="P:chorismate biosynthetic process"/>
    <property type="evidence" value="ECO:0007669"/>
    <property type="project" value="UniProtKB-UniRule"/>
</dbReference>
<evidence type="ECO:0000313" key="22">
    <source>
        <dbReference type="Proteomes" id="UP000681343"/>
    </source>
</evidence>
<evidence type="ECO:0000256" key="1">
    <source>
        <dbReference type="ARBA" id="ARBA00001393"/>
    </source>
</evidence>
<organism evidence="21 22">
    <name type="scientific">Vescimonas fastidiosa</name>
    <dbReference type="NCBI Taxonomy" id="2714353"/>
    <lineage>
        <taxon>Bacteria</taxon>
        <taxon>Bacillati</taxon>
        <taxon>Bacillota</taxon>
        <taxon>Clostridia</taxon>
        <taxon>Eubacteriales</taxon>
        <taxon>Oscillospiraceae</taxon>
        <taxon>Vescimonas</taxon>
    </lineage>
</organism>
<evidence type="ECO:0000259" key="20">
    <source>
        <dbReference type="Pfam" id="PF24621"/>
    </source>
</evidence>
<evidence type="ECO:0000256" key="9">
    <source>
        <dbReference type="ARBA" id="ARBA00022490"/>
    </source>
</evidence>
<keyword evidence="17 18" id="KW-0170">Cobalt</keyword>
<dbReference type="InterPro" id="IPR016037">
    <property type="entry name" value="DHQ_synth_AroB"/>
</dbReference>
<feature type="binding site" evidence="18">
    <location>
        <begin position="129"/>
        <end position="130"/>
    </location>
    <ligand>
        <name>NAD(+)</name>
        <dbReference type="ChEBI" id="CHEBI:57540"/>
    </ligand>
</feature>
<dbReference type="Gene3D" id="3.40.50.1970">
    <property type="match status" value="1"/>
</dbReference>
<keyword evidence="9 18" id="KW-0963">Cytoplasm</keyword>
<dbReference type="KEGG" id="vfa:MM35RIKEN_14080"/>
<feature type="binding site" evidence="18">
    <location>
        <position position="151"/>
    </location>
    <ligand>
        <name>NAD(+)</name>
        <dbReference type="ChEBI" id="CHEBI:57540"/>
    </ligand>
</feature>
<dbReference type="InterPro" id="IPR056179">
    <property type="entry name" value="DHQS_C"/>
</dbReference>
<feature type="binding site" evidence="18">
    <location>
        <position position="257"/>
    </location>
    <ligand>
        <name>Zn(2+)</name>
        <dbReference type="ChEBI" id="CHEBI:29105"/>
    </ligand>
</feature>
<comment type="caution">
    <text evidence="18">Lacks conserved residue(s) required for the propagation of feature annotation.</text>
</comment>
<dbReference type="SUPFAM" id="SSF56796">
    <property type="entry name" value="Dehydroquinate synthase-like"/>
    <property type="match status" value="1"/>
</dbReference>
<evidence type="ECO:0000313" key="21">
    <source>
        <dbReference type="EMBL" id="BCK79216.1"/>
    </source>
</evidence>
<keyword evidence="13 18" id="KW-0862">Zinc</keyword>
<keyword evidence="11 18" id="KW-0479">Metal-binding</keyword>
<evidence type="ECO:0000256" key="4">
    <source>
        <dbReference type="ARBA" id="ARBA00004496"/>
    </source>
</evidence>
<proteinExistence type="inferred from homology"/>
<keyword evidence="22" id="KW-1185">Reference proteome</keyword>
<feature type="binding site" evidence="18">
    <location>
        <position position="241"/>
    </location>
    <ligand>
        <name>Zn(2+)</name>
        <dbReference type="ChEBI" id="CHEBI:29105"/>
    </ligand>
</feature>
<name>A0A810PZW0_9FIRM</name>
<feature type="binding site" evidence="18">
    <location>
        <position position="184"/>
    </location>
    <ligand>
        <name>Zn(2+)</name>
        <dbReference type="ChEBI" id="CHEBI:29105"/>
    </ligand>
</feature>
<feature type="binding site" evidence="18">
    <location>
        <begin position="105"/>
        <end position="109"/>
    </location>
    <ligand>
        <name>NAD(+)</name>
        <dbReference type="ChEBI" id="CHEBI:57540"/>
    </ligand>
</feature>
<dbReference type="UniPathway" id="UPA00053">
    <property type="reaction ID" value="UER00085"/>
</dbReference>
<evidence type="ECO:0000256" key="13">
    <source>
        <dbReference type="ARBA" id="ARBA00022833"/>
    </source>
</evidence>
<comment type="similarity">
    <text evidence="6 18">Belongs to the sugar phosphate cyclases superfamily. Dehydroquinate synthase family.</text>
</comment>
<keyword evidence="15 18" id="KW-0057">Aromatic amino acid biosynthesis</keyword>
<evidence type="ECO:0000256" key="11">
    <source>
        <dbReference type="ARBA" id="ARBA00022723"/>
    </source>
</evidence>
<comment type="pathway">
    <text evidence="5 18">Metabolic intermediate biosynthesis; chorismate biosynthesis; chorismate from D-erythrose 4-phosphate and phosphoenolpyruvate: step 2/7.</text>
</comment>
<keyword evidence="10 18" id="KW-0028">Amino-acid biosynthesis</keyword>
<evidence type="ECO:0000256" key="5">
    <source>
        <dbReference type="ARBA" id="ARBA00004661"/>
    </source>
</evidence>
<evidence type="ECO:0000256" key="14">
    <source>
        <dbReference type="ARBA" id="ARBA00023027"/>
    </source>
</evidence>
<keyword evidence="12 18" id="KW-0547">Nucleotide-binding</keyword>
<evidence type="ECO:0000256" key="2">
    <source>
        <dbReference type="ARBA" id="ARBA00001911"/>
    </source>
</evidence>
<dbReference type="RefSeq" id="WP_212820506.1">
    <property type="nucleotide sequence ID" value="NZ_AP023415.1"/>
</dbReference>
<reference evidence="21" key="1">
    <citation type="submission" date="2020-09" db="EMBL/GenBank/DDBJ databases">
        <title>New species isolated from human feces.</title>
        <authorList>
            <person name="Kitahara M."/>
            <person name="Shigeno Y."/>
            <person name="Shime M."/>
            <person name="Matsumoto Y."/>
            <person name="Nakamura S."/>
            <person name="Motooka D."/>
            <person name="Fukuoka S."/>
            <person name="Nishikawa H."/>
            <person name="Benno Y."/>
        </authorList>
    </citation>
    <scope>NUCLEOTIDE SEQUENCE</scope>
    <source>
        <strain evidence="21">MM35</strain>
    </source>
</reference>
<evidence type="ECO:0000256" key="17">
    <source>
        <dbReference type="ARBA" id="ARBA00023285"/>
    </source>
</evidence>
<dbReference type="InterPro" id="IPR050071">
    <property type="entry name" value="Dehydroquinate_synthase"/>
</dbReference>
<accession>A0A810PZW0</accession>
<dbReference type="HAMAP" id="MF_00110">
    <property type="entry name" value="DHQ_synthase"/>
    <property type="match status" value="1"/>
</dbReference>
<keyword evidence="14 18" id="KW-0520">NAD</keyword>
<evidence type="ECO:0000256" key="3">
    <source>
        <dbReference type="ARBA" id="ARBA00001947"/>
    </source>
</evidence>
<dbReference type="EC" id="4.2.3.4" evidence="7 18"/>
<evidence type="ECO:0000256" key="8">
    <source>
        <dbReference type="ARBA" id="ARBA00017684"/>
    </source>
</evidence>
<comment type="catalytic activity">
    <reaction evidence="1 18">
        <text>7-phospho-2-dehydro-3-deoxy-D-arabino-heptonate = 3-dehydroquinate + phosphate</text>
        <dbReference type="Rhea" id="RHEA:21968"/>
        <dbReference type="ChEBI" id="CHEBI:32364"/>
        <dbReference type="ChEBI" id="CHEBI:43474"/>
        <dbReference type="ChEBI" id="CHEBI:58394"/>
        <dbReference type="EC" id="4.2.3.4"/>
    </reaction>
</comment>
<dbReference type="FunFam" id="3.40.50.1970:FF:000007">
    <property type="entry name" value="Pentafunctional AROM polypeptide"/>
    <property type="match status" value="1"/>
</dbReference>
<feature type="domain" description="3-dehydroquinate synthase C-terminal" evidence="20">
    <location>
        <begin position="181"/>
        <end position="315"/>
    </location>
</feature>
<dbReference type="Pfam" id="PF01761">
    <property type="entry name" value="DHQ_synthase"/>
    <property type="match status" value="1"/>
</dbReference>
<dbReference type="PIRSF" id="PIRSF001455">
    <property type="entry name" value="DHQ_synth"/>
    <property type="match status" value="1"/>
</dbReference>
<protein>
    <recommendedName>
        <fullName evidence="8 18">3-dehydroquinate synthase</fullName>
        <shortName evidence="18">DHQS</shortName>
        <ecNumber evidence="7 18">4.2.3.4</ecNumber>
    </recommendedName>
</protein>
<evidence type="ECO:0000256" key="10">
    <source>
        <dbReference type="ARBA" id="ARBA00022605"/>
    </source>
</evidence>
<dbReference type="GO" id="GO:0003856">
    <property type="term" value="F:3-dehydroquinate synthase activity"/>
    <property type="evidence" value="ECO:0007669"/>
    <property type="project" value="UniProtKB-UniRule"/>
</dbReference>
<comment type="cofactor">
    <cofactor evidence="2 18">
        <name>NAD(+)</name>
        <dbReference type="ChEBI" id="CHEBI:57540"/>
    </cofactor>
</comment>
<dbReference type="GO" id="GO:0046872">
    <property type="term" value="F:metal ion binding"/>
    <property type="evidence" value="ECO:0007669"/>
    <property type="project" value="UniProtKB-KW"/>
</dbReference>
<dbReference type="InterPro" id="IPR030963">
    <property type="entry name" value="DHQ_synth_fam"/>
</dbReference>
<gene>
    <name evidence="18 21" type="primary">aroB</name>
    <name evidence="21" type="ORF">MM35RIKEN_14080</name>
</gene>
<evidence type="ECO:0000256" key="15">
    <source>
        <dbReference type="ARBA" id="ARBA00023141"/>
    </source>
</evidence>
<dbReference type="EMBL" id="AP023415">
    <property type="protein sequence ID" value="BCK79216.1"/>
    <property type="molecule type" value="Genomic_DNA"/>
</dbReference>
<dbReference type="NCBIfam" id="TIGR01357">
    <property type="entry name" value="aroB"/>
    <property type="match status" value="1"/>
</dbReference>
<dbReference type="Proteomes" id="UP000681343">
    <property type="component" value="Chromosome"/>
</dbReference>
<comment type="function">
    <text evidence="18">Catalyzes the conversion of 3-deoxy-D-arabino-heptulosonate 7-phosphate (DAHP) to dehydroquinate (DHQ).</text>
</comment>
<dbReference type="GO" id="GO:0000166">
    <property type="term" value="F:nucleotide binding"/>
    <property type="evidence" value="ECO:0007669"/>
    <property type="project" value="UniProtKB-KW"/>
</dbReference>
<dbReference type="InterPro" id="IPR030960">
    <property type="entry name" value="DHQS/DOIS_N"/>
</dbReference>
<feature type="domain" description="3-dehydroquinate synthase N-terminal" evidence="19">
    <location>
        <begin position="67"/>
        <end position="179"/>
    </location>
</feature>
<comment type="cofactor">
    <cofactor evidence="3">
        <name>Zn(2+)</name>
        <dbReference type="ChEBI" id="CHEBI:29105"/>
    </cofactor>
</comment>
<dbReference type="Pfam" id="PF24621">
    <property type="entry name" value="DHQS_C"/>
    <property type="match status" value="1"/>
</dbReference>
<dbReference type="PANTHER" id="PTHR43622:SF7">
    <property type="entry name" value="3-DEHYDROQUINATE SYNTHASE, CHLOROPLASTIC"/>
    <property type="match status" value="1"/>
</dbReference>
<dbReference type="GO" id="GO:0009073">
    <property type="term" value="P:aromatic amino acid family biosynthetic process"/>
    <property type="evidence" value="ECO:0007669"/>
    <property type="project" value="UniProtKB-KW"/>
</dbReference>
<dbReference type="GO" id="GO:0005737">
    <property type="term" value="C:cytoplasm"/>
    <property type="evidence" value="ECO:0007669"/>
    <property type="project" value="UniProtKB-SubCell"/>
</dbReference>
<evidence type="ECO:0000256" key="16">
    <source>
        <dbReference type="ARBA" id="ARBA00023239"/>
    </source>
</evidence>
<comment type="cofactor">
    <cofactor evidence="18">
        <name>Co(2+)</name>
        <dbReference type="ChEBI" id="CHEBI:48828"/>
    </cofactor>
    <cofactor evidence="18">
        <name>Zn(2+)</name>
        <dbReference type="ChEBI" id="CHEBI:29105"/>
    </cofactor>
    <text evidence="18">Binds 1 divalent metal cation per subunit. Can use either Co(2+) or Zn(2+).</text>
</comment>
<dbReference type="Gene3D" id="1.20.1090.10">
    <property type="entry name" value="Dehydroquinate synthase-like - alpha domain"/>
    <property type="match status" value="1"/>
</dbReference>
<evidence type="ECO:0000259" key="19">
    <source>
        <dbReference type="Pfam" id="PF01761"/>
    </source>
</evidence>
<comment type="subcellular location">
    <subcellularLocation>
        <location evidence="4 18">Cytoplasm</location>
    </subcellularLocation>
</comment>
<dbReference type="PANTHER" id="PTHR43622">
    <property type="entry name" value="3-DEHYDROQUINATE SYNTHASE"/>
    <property type="match status" value="1"/>
</dbReference>
<keyword evidence="16 18" id="KW-0456">Lyase</keyword>
<evidence type="ECO:0000256" key="6">
    <source>
        <dbReference type="ARBA" id="ARBA00005412"/>
    </source>
</evidence>